<reference evidence="1 2" key="1">
    <citation type="submission" date="2019-05" db="EMBL/GenBank/DDBJ databases">
        <title>Another draft genome of Portunus trituberculatus and its Hox gene families provides insights of decapod evolution.</title>
        <authorList>
            <person name="Jeong J.-H."/>
            <person name="Song I."/>
            <person name="Kim S."/>
            <person name="Choi T."/>
            <person name="Kim D."/>
            <person name="Ryu S."/>
            <person name="Kim W."/>
        </authorList>
    </citation>
    <scope>NUCLEOTIDE SEQUENCE [LARGE SCALE GENOMIC DNA]</scope>
    <source>
        <tissue evidence="1">Muscle</tissue>
    </source>
</reference>
<protein>
    <submittedName>
        <fullName evidence="1">Uncharacterized protein</fullName>
    </submittedName>
</protein>
<evidence type="ECO:0000313" key="1">
    <source>
        <dbReference type="EMBL" id="MPC84390.1"/>
    </source>
</evidence>
<name>A0A5B7IIU4_PORTR</name>
<gene>
    <name evidence="1" type="ORF">E2C01_079128</name>
</gene>
<dbReference type="EMBL" id="VSRR010065359">
    <property type="protein sequence ID" value="MPC84390.1"/>
    <property type="molecule type" value="Genomic_DNA"/>
</dbReference>
<dbReference type="AlphaFoldDB" id="A0A5B7IIU4"/>
<accession>A0A5B7IIU4</accession>
<sequence length="63" mass="7054">MEDTAALDECFDYRTSCFSSEANTLAKNKASVPYKTECVQQWMSESICQAVKLETVGEAEYTT</sequence>
<organism evidence="1 2">
    <name type="scientific">Portunus trituberculatus</name>
    <name type="common">Swimming crab</name>
    <name type="synonym">Neptunus trituberculatus</name>
    <dbReference type="NCBI Taxonomy" id="210409"/>
    <lineage>
        <taxon>Eukaryota</taxon>
        <taxon>Metazoa</taxon>
        <taxon>Ecdysozoa</taxon>
        <taxon>Arthropoda</taxon>
        <taxon>Crustacea</taxon>
        <taxon>Multicrustacea</taxon>
        <taxon>Malacostraca</taxon>
        <taxon>Eumalacostraca</taxon>
        <taxon>Eucarida</taxon>
        <taxon>Decapoda</taxon>
        <taxon>Pleocyemata</taxon>
        <taxon>Brachyura</taxon>
        <taxon>Eubrachyura</taxon>
        <taxon>Portunoidea</taxon>
        <taxon>Portunidae</taxon>
        <taxon>Portuninae</taxon>
        <taxon>Portunus</taxon>
    </lineage>
</organism>
<proteinExistence type="predicted"/>
<comment type="caution">
    <text evidence="1">The sequence shown here is derived from an EMBL/GenBank/DDBJ whole genome shotgun (WGS) entry which is preliminary data.</text>
</comment>
<evidence type="ECO:0000313" key="2">
    <source>
        <dbReference type="Proteomes" id="UP000324222"/>
    </source>
</evidence>
<keyword evidence="2" id="KW-1185">Reference proteome</keyword>
<dbReference type="Proteomes" id="UP000324222">
    <property type="component" value="Unassembled WGS sequence"/>
</dbReference>